<sequence length="566" mass="62251">MADSDSDIPTIDAIFVVRFDTRQGNVLEWSDSTPGIQLTGAEYSALPSGLHTTPQDVIYFQLEGCVGVAVFKNTPADREDHRGARMISVGVLVKPSADTGRCGQVWRHIDFLKNRVGHHVIEGSDTTDLSDYFTAHKTQAPTARPSSSTSTKRDSYRAMSRRRISRSFTLSEPVQAIQPIPGVMPENSDADEIPSSHPSHQFLQLVESFGPSVYTLWKAALSRKRILIYTPPPIESTCLAGTTEKLFLYKLHLFDLVVDLSSSSGSAVAYTSPKESHPRLSTVKKVGTEYTLEASEPCMTDHRRYFALMQQLARYQRRQDWMQKRLVEEISEAEANRDGGGDARTLEDPDQCRDGGGGSGRRQASRSSSTTGGLNMSDTLGMMLTGGWWWWYGSDDSEAEDYEPLIPNKSVSGQGQGTAQDGEDQRGRNGARIQVLQMQTSGSLSTEAIRTVLLEMSRLIAFKATAAIFDDPTESSLSSSERRIAANDETTVTTIASSSAVAAHLQLSRHDVQQMGLDASREGKLVEELSQIYFNADVRVQQGGLLGAWIQSLEKIFGAHLKKAMQ</sequence>
<feature type="compositionally biased region" description="Basic and acidic residues" evidence="1">
    <location>
        <begin position="332"/>
        <end position="353"/>
    </location>
</feature>
<feature type="region of interest" description="Disordered" evidence="1">
    <location>
        <begin position="401"/>
        <end position="427"/>
    </location>
</feature>
<organism evidence="2 3">
    <name type="scientific">Linnemannia gamsii</name>
    <dbReference type="NCBI Taxonomy" id="64522"/>
    <lineage>
        <taxon>Eukaryota</taxon>
        <taxon>Fungi</taxon>
        <taxon>Fungi incertae sedis</taxon>
        <taxon>Mucoromycota</taxon>
        <taxon>Mortierellomycotina</taxon>
        <taxon>Mortierellomycetes</taxon>
        <taxon>Mortierellales</taxon>
        <taxon>Mortierellaceae</taxon>
        <taxon>Linnemannia</taxon>
    </lineage>
</organism>
<accession>A0A9P6R6R8</accession>
<feature type="compositionally biased region" description="Low complexity" evidence="1">
    <location>
        <begin position="361"/>
        <end position="377"/>
    </location>
</feature>
<dbReference type="PANTHER" id="PTHR28153">
    <property type="entry name" value="PROTEIN, PUTATIVE-RELATED"/>
    <property type="match status" value="1"/>
</dbReference>
<dbReference type="Pfam" id="PF09804">
    <property type="entry name" value="DENND11"/>
    <property type="match status" value="1"/>
</dbReference>
<evidence type="ECO:0000313" key="2">
    <source>
        <dbReference type="EMBL" id="KAG0311022.1"/>
    </source>
</evidence>
<proteinExistence type="predicted"/>
<feature type="region of interest" description="Disordered" evidence="1">
    <location>
        <begin position="332"/>
        <end position="377"/>
    </location>
</feature>
<dbReference type="PANTHER" id="PTHR28153:SF1">
    <property type="entry name" value="DUF4484 DOMAIN-CONTAINING PROTEIN"/>
    <property type="match status" value="1"/>
</dbReference>
<dbReference type="Proteomes" id="UP000823405">
    <property type="component" value="Unassembled WGS sequence"/>
</dbReference>
<dbReference type="OrthoDB" id="2152680at2759"/>
<dbReference type="EMBL" id="JAAAIN010000766">
    <property type="protein sequence ID" value="KAG0311022.1"/>
    <property type="molecule type" value="Genomic_DNA"/>
</dbReference>
<evidence type="ECO:0000313" key="3">
    <source>
        <dbReference type="Proteomes" id="UP000823405"/>
    </source>
</evidence>
<keyword evidence="3" id="KW-1185">Reference proteome</keyword>
<protein>
    <recommendedName>
        <fullName evidence="4">DUF4484 domain-containing protein</fullName>
    </recommendedName>
</protein>
<comment type="caution">
    <text evidence="2">The sequence shown here is derived from an EMBL/GenBank/DDBJ whole genome shotgun (WGS) entry which is preliminary data.</text>
</comment>
<feature type="compositionally biased region" description="Low complexity" evidence="1">
    <location>
        <begin position="138"/>
        <end position="150"/>
    </location>
</feature>
<reference evidence="2" key="1">
    <citation type="journal article" date="2020" name="Fungal Divers.">
        <title>Resolving the Mortierellaceae phylogeny through synthesis of multi-gene phylogenetics and phylogenomics.</title>
        <authorList>
            <person name="Vandepol N."/>
            <person name="Liber J."/>
            <person name="Desiro A."/>
            <person name="Na H."/>
            <person name="Kennedy M."/>
            <person name="Barry K."/>
            <person name="Grigoriev I.V."/>
            <person name="Miller A.N."/>
            <person name="O'Donnell K."/>
            <person name="Stajich J.E."/>
            <person name="Bonito G."/>
        </authorList>
    </citation>
    <scope>NUCLEOTIDE SEQUENCE</scope>
    <source>
        <strain evidence="2">NVP60</strain>
    </source>
</reference>
<dbReference type="AlphaFoldDB" id="A0A9P6R6R8"/>
<feature type="region of interest" description="Disordered" evidence="1">
    <location>
        <begin position="137"/>
        <end position="158"/>
    </location>
</feature>
<dbReference type="InterPro" id="IPR018626">
    <property type="entry name" value="LCHN/Anr2"/>
</dbReference>
<dbReference type="InterPro" id="IPR053056">
    <property type="entry name" value="Lipid_Metab_Assoc_Protein"/>
</dbReference>
<evidence type="ECO:0000256" key="1">
    <source>
        <dbReference type="SAM" id="MobiDB-lite"/>
    </source>
</evidence>
<gene>
    <name evidence="2" type="ORF">BGZ97_012140</name>
</gene>
<evidence type="ECO:0008006" key="4">
    <source>
        <dbReference type="Google" id="ProtNLM"/>
    </source>
</evidence>
<name>A0A9P6R6R8_9FUNG</name>
<dbReference type="GO" id="GO:0005811">
    <property type="term" value="C:lipid droplet"/>
    <property type="evidence" value="ECO:0007669"/>
    <property type="project" value="TreeGrafter"/>
</dbReference>
<feature type="compositionally biased region" description="Polar residues" evidence="1">
    <location>
        <begin position="409"/>
        <end position="419"/>
    </location>
</feature>